<feature type="chain" id="PRO_5001571976" evidence="1">
    <location>
        <begin position="21"/>
        <end position="104"/>
    </location>
</feature>
<dbReference type="HOGENOM" id="CLU_2249447_0_0_1"/>
<protein>
    <submittedName>
        <fullName evidence="2">Uncharacterized protein</fullName>
    </submittedName>
</protein>
<accession>A0A059F536</accession>
<reference evidence="2 3" key="2">
    <citation type="submission" date="2014-03" db="EMBL/GenBank/DDBJ databases">
        <title>The Genome Sequence of Anncaliia algerae insect isolate PRA339.</title>
        <authorList>
            <consortium name="The Broad Institute Genome Sequencing Platform"/>
            <consortium name="The Broad Institute Genome Sequencing Center for Infectious Disease"/>
            <person name="Cuomo C."/>
            <person name="Becnel J."/>
            <person name="Sanscrainte N."/>
            <person name="Walker B."/>
            <person name="Young S.K."/>
            <person name="Zeng Q."/>
            <person name="Gargeya S."/>
            <person name="Fitzgerald M."/>
            <person name="Haas B."/>
            <person name="Abouelleil A."/>
            <person name="Alvarado L."/>
            <person name="Arachchi H.M."/>
            <person name="Berlin A.M."/>
            <person name="Chapman S.B."/>
            <person name="Dewar J."/>
            <person name="Goldberg J."/>
            <person name="Griggs A."/>
            <person name="Gujja S."/>
            <person name="Hansen M."/>
            <person name="Howarth C."/>
            <person name="Imamovic A."/>
            <person name="Larimer J."/>
            <person name="McCowan C."/>
            <person name="Murphy C."/>
            <person name="Neiman D."/>
            <person name="Pearson M."/>
            <person name="Priest M."/>
            <person name="Roberts A."/>
            <person name="Saif S."/>
            <person name="Shea T."/>
            <person name="Sisk P."/>
            <person name="Sykes S."/>
            <person name="Wortman J."/>
            <person name="Nusbaum C."/>
            <person name="Birren B."/>
        </authorList>
    </citation>
    <scope>NUCLEOTIDE SEQUENCE [LARGE SCALE GENOMIC DNA]</scope>
    <source>
        <strain evidence="2 3">PRA339</strain>
    </source>
</reference>
<keyword evidence="3" id="KW-1185">Reference proteome</keyword>
<proteinExistence type="predicted"/>
<gene>
    <name evidence="2" type="ORF">H312_00567</name>
</gene>
<dbReference type="EMBL" id="KK365133">
    <property type="protein sequence ID" value="KCZ82084.1"/>
    <property type="molecule type" value="Genomic_DNA"/>
</dbReference>
<dbReference type="Proteomes" id="UP000030655">
    <property type="component" value="Unassembled WGS sequence"/>
</dbReference>
<keyword evidence="1" id="KW-0732">Signal</keyword>
<evidence type="ECO:0000256" key="1">
    <source>
        <dbReference type="SAM" id="SignalP"/>
    </source>
</evidence>
<evidence type="ECO:0000313" key="3">
    <source>
        <dbReference type="Proteomes" id="UP000030655"/>
    </source>
</evidence>
<feature type="signal peptide" evidence="1">
    <location>
        <begin position="1"/>
        <end position="20"/>
    </location>
</feature>
<evidence type="ECO:0000313" key="2">
    <source>
        <dbReference type="EMBL" id="KCZ82084.1"/>
    </source>
</evidence>
<reference evidence="3" key="1">
    <citation type="submission" date="2013-02" db="EMBL/GenBank/DDBJ databases">
        <authorList>
            <consortium name="The Broad Institute Genome Sequencing Platform"/>
            <person name="Cuomo C."/>
            <person name="Becnel J."/>
            <person name="Sanscrainte N."/>
            <person name="Walker B."/>
            <person name="Young S.K."/>
            <person name="Zeng Q."/>
            <person name="Gargeya S."/>
            <person name="Fitzgerald M."/>
            <person name="Haas B."/>
            <person name="Abouelleil A."/>
            <person name="Alvarado L."/>
            <person name="Arachchi H.M."/>
            <person name="Berlin A.M."/>
            <person name="Chapman S.B."/>
            <person name="Dewar J."/>
            <person name="Goldberg J."/>
            <person name="Griggs A."/>
            <person name="Gujja S."/>
            <person name="Hansen M."/>
            <person name="Howarth C."/>
            <person name="Imamovic A."/>
            <person name="Larimer J."/>
            <person name="McCowan C."/>
            <person name="Murphy C."/>
            <person name="Neiman D."/>
            <person name="Pearson M."/>
            <person name="Priest M."/>
            <person name="Roberts A."/>
            <person name="Saif S."/>
            <person name="Shea T."/>
            <person name="Sisk P."/>
            <person name="Sykes S."/>
            <person name="Wortman J."/>
            <person name="Nusbaum C."/>
            <person name="Birren B."/>
        </authorList>
    </citation>
    <scope>NUCLEOTIDE SEQUENCE [LARGE SCALE GENOMIC DNA]</scope>
    <source>
        <strain evidence="3">PRA339</strain>
    </source>
</reference>
<dbReference type="AlphaFoldDB" id="A0A059F536"/>
<organism evidence="2 3">
    <name type="scientific">Anncaliia algerae PRA339</name>
    <dbReference type="NCBI Taxonomy" id="1288291"/>
    <lineage>
        <taxon>Eukaryota</taxon>
        <taxon>Fungi</taxon>
        <taxon>Fungi incertae sedis</taxon>
        <taxon>Microsporidia</taxon>
        <taxon>Tubulinosematoidea</taxon>
        <taxon>Tubulinosematidae</taxon>
        <taxon>Anncaliia</taxon>
    </lineage>
</organism>
<dbReference type="OrthoDB" id="10352054at2759"/>
<name>A0A059F536_9MICR</name>
<dbReference type="VEuPathDB" id="MicrosporidiaDB:H312_00567"/>
<sequence length="104" mass="12407">MFRICIKIFDLFILLRASRCSSYFIDFEKLQDTPEQGILHFVECTNEINESLKELHKEFLKTSSLKECSSILRRIKESGEKEFLVKILKCNTRYKYNLFLNICL</sequence>